<comment type="function">
    <text evidence="2">Introduces a single-strand break via transesterification at a target site in duplex DNA. Releases the supercoiling and torsional tension of DNA introduced during the DNA replication and transcription by transiently cleaving and rejoining one strand of the DNA duplex. The scissile phosphodiester is attacked by the catalytic tyrosine of the enzyme, resulting in the formation of a DNA-(5'-phosphotyrosyl)-enzyme intermediate and the expulsion of a 3'-OH DNA strand.</text>
</comment>
<dbReference type="PANTHER" id="PTHR11390:SF21">
    <property type="entry name" value="DNA TOPOISOMERASE 3-ALPHA"/>
    <property type="match status" value="1"/>
</dbReference>
<dbReference type="InterPro" id="IPR013825">
    <property type="entry name" value="Topo_IA_cen_sub2"/>
</dbReference>
<dbReference type="GO" id="GO:0006265">
    <property type="term" value="P:DNA topological change"/>
    <property type="evidence" value="ECO:0007669"/>
    <property type="project" value="InterPro"/>
</dbReference>
<comment type="similarity">
    <text evidence="2">Belongs to the type IA topoisomerase family.</text>
</comment>
<evidence type="ECO:0000256" key="2">
    <source>
        <dbReference type="RuleBase" id="RU362092"/>
    </source>
</evidence>
<reference evidence="4" key="1">
    <citation type="submission" date="2021-06" db="EMBL/GenBank/DDBJ databases">
        <authorList>
            <person name="Kallberg Y."/>
            <person name="Tangrot J."/>
            <person name="Rosling A."/>
        </authorList>
    </citation>
    <scope>NUCLEOTIDE SEQUENCE</scope>
    <source>
        <strain evidence="4">IA702</strain>
    </source>
</reference>
<dbReference type="Pfam" id="PF01131">
    <property type="entry name" value="Topoisom_bac"/>
    <property type="match status" value="1"/>
</dbReference>
<dbReference type="PANTHER" id="PTHR11390">
    <property type="entry name" value="PROKARYOTIC DNA TOPOISOMERASE"/>
    <property type="match status" value="1"/>
</dbReference>
<dbReference type="InterPro" id="IPR023405">
    <property type="entry name" value="Topo_IA_core_domain"/>
</dbReference>
<evidence type="ECO:0000256" key="1">
    <source>
        <dbReference type="ARBA" id="ARBA00023235"/>
    </source>
</evidence>
<dbReference type="GO" id="GO:0006281">
    <property type="term" value="P:DNA repair"/>
    <property type="evidence" value="ECO:0007669"/>
    <property type="project" value="TreeGrafter"/>
</dbReference>
<organism evidence="4 5">
    <name type="scientific">Paraglomus occultum</name>
    <dbReference type="NCBI Taxonomy" id="144539"/>
    <lineage>
        <taxon>Eukaryota</taxon>
        <taxon>Fungi</taxon>
        <taxon>Fungi incertae sedis</taxon>
        <taxon>Mucoromycota</taxon>
        <taxon>Glomeromycotina</taxon>
        <taxon>Glomeromycetes</taxon>
        <taxon>Paraglomerales</taxon>
        <taxon>Paraglomeraceae</taxon>
        <taxon>Paraglomus</taxon>
    </lineage>
</organism>
<dbReference type="InterPro" id="IPR013824">
    <property type="entry name" value="Topo_IA_cen_sub1"/>
</dbReference>
<proteinExistence type="inferred from homology"/>
<comment type="catalytic activity">
    <reaction evidence="2">
        <text>ATP-independent breakage of single-stranded DNA, followed by passage and rejoining.</text>
        <dbReference type="EC" id="5.6.2.1"/>
    </reaction>
</comment>
<keyword evidence="2" id="KW-0799">Topoisomerase</keyword>
<dbReference type="Proteomes" id="UP000789572">
    <property type="component" value="Unassembled WGS sequence"/>
</dbReference>
<keyword evidence="1 2" id="KW-0413">Isomerase</keyword>
<dbReference type="Gene3D" id="1.10.460.10">
    <property type="entry name" value="Topoisomerase I, domain 2"/>
    <property type="match status" value="1"/>
</dbReference>
<keyword evidence="2" id="KW-0238">DNA-binding</keyword>
<dbReference type="GO" id="GO:0003917">
    <property type="term" value="F:DNA topoisomerase type I (single strand cut, ATP-independent) activity"/>
    <property type="evidence" value="ECO:0007669"/>
    <property type="project" value="UniProtKB-EC"/>
</dbReference>
<accession>A0A9N9GKW7</accession>
<dbReference type="GO" id="GO:0006310">
    <property type="term" value="P:DNA recombination"/>
    <property type="evidence" value="ECO:0007669"/>
    <property type="project" value="TreeGrafter"/>
</dbReference>
<dbReference type="OrthoDB" id="430051at2759"/>
<dbReference type="AlphaFoldDB" id="A0A9N9GKW7"/>
<dbReference type="GO" id="GO:0031422">
    <property type="term" value="C:RecQ family helicase-topoisomerase III complex"/>
    <property type="evidence" value="ECO:0007669"/>
    <property type="project" value="TreeGrafter"/>
</dbReference>
<name>A0A9N9GKW7_9GLOM</name>
<dbReference type="Gene3D" id="2.70.20.10">
    <property type="entry name" value="Topoisomerase I, domain 3"/>
    <property type="match status" value="1"/>
</dbReference>
<feature type="domain" description="Topo IA-type catalytic" evidence="3">
    <location>
        <begin position="1"/>
        <end position="153"/>
    </location>
</feature>
<evidence type="ECO:0000313" key="5">
    <source>
        <dbReference type="Proteomes" id="UP000789572"/>
    </source>
</evidence>
<protein>
    <recommendedName>
        <fullName evidence="2">DNA topoisomerase</fullName>
        <ecNumber evidence="2">5.6.2.1</ecNumber>
    </recommendedName>
</protein>
<gene>
    <name evidence="4" type="ORF">POCULU_LOCUS8185</name>
</gene>
<evidence type="ECO:0000259" key="3">
    <source>
        <dbReference type="PROSITE" id="PS52039"/>
    </source>
</evidence>
<comment type="caution">
    <text evidence="4">The sequence shown here is derived from an EMBL/GenBank/DDBJ whole genome shotgun (WGS) entry which is preliminary data.</text>
</comment>
<sequence length="192" mass="21993">LVILERNYLEIYPYDKWSDSYLPQFRQGEKFMPTSCEMKESATSPPELLTEAELISIMDANGIGTDATIHEHIAKILDRQYAMKQPKGNKVYIAPSNLGVALVKGYDRIGFEMSLSKPYLRREMEASLKLVCEGRKERADVVKESIEMYRAMFIKTGENVGLLIQSLTKYLNLSALAFDEEEFRSMMDGSRR</sequence>
<evidence type="ECO:0000313" key="4">
    <source>
        <dbReference type="EMBL" id="CAG8615987.1"/>
    </source>
</evidence>
<feature type="non-terminal residue" evidence="4">
    <location>
        <position position="1"/>
    </location>
</feature>
<dbReference type="EC" id="5.6.2.1" evidence="2"/>
<dbReference type="PROSITE" id="PS52039">
    <property type="entry name" value="TOPO_IA_2"/>
    <property type="match status" value="1"/>
</dbReference>
<dbReference type="InterPro" id="IPR013497">
    <property type="entry name" value="Topo_IA_cen"/>
</dbReference>
<dbReference type="SUPFAM" id="SSF56712">
    <property type="entry name" value="Prokaryotic type I DNA topoisomerase"/>
    <property type="match status" value="1"/>
</dbReference>
<dbReference type="GO" id="GO:0003677">
    <property type="term" value="F:DNA binding"/>
    <property type="evidence" value="ECO:0007669"/>
    <property type="project" value="UniProtKB-KW"/>
</dbReference>
<dbReference type="GO" id="GO:0005634">
    <property type="term" value="C:nucleus"/>
    <property type="evidence" value="ECO:0007669"/>
    <property type="project" value="TreeGrafter"/>
</dbReference>
<keyword evidence="5" id="KW-1185">Reference proteome</keyword>
<dbReference type="EMBL" id="CAJVPJ010002220">
    <property type="protein sequence ID" value="CAG8615987.1"/>
    <property type="molecule type" value="Genomic_DNA"/>
</dbReference>
<dbReference type="InterPro" id="IPR000380">
    <property type="entry name" value="Topo_IA"/>
</dbReference>